<dbReference type="InterPro" id="IPR013103">
    <property type="entry name" value="RVT_2"/>
</dbReference>
<protein>
    <recommendedName>
        <fullName evidence="3">Integrase catalytic domain-containing protein</fullName>
    </recommendedName>
</protein>
<feature type="transmembrane region" description="Helical" evidence="2">
    <location>
        <begin position="1336"/>
        <end position="1358"/>
    </location>
</feature>
<dbReference type="Pfam" id="PF00665">
    <property type="entry name" value="rve"/>
    <property type="match status" value="1"/>
</dbReference>
<dbReference type="OrthoDB" id="1921232at2759"/>
<dbReference type="EMBL" id="JAHUZN010000006">
    <property type="protein sequence ID" value="KAG8490705.1"/>
    <property type="molecule type" value="Genomic_DNA"/>
</dbReference>
<dbReference type="Proteomes" id="UP000701853">
    <property type="component" value="Chromosome 6"/>
</dbReference>
<dbReference type="InterPro" id="IPR054722">
    <property type="entry name" value="PolX-like_BBD"/>
</dbReference>
<evidence type="ECO:0000256" key="1">
    <source>
        <dbReference type="ARBA" id="ARBA00022750"/>
    </source>
</evidence>
<keyword evidence="1" id="KW-0645">Protease</keyword>
<sequence>MWLIDSGCTHHMASNRSMFKELDTTFVTKVRVGNGELIEAKGKGKAMIGTKSGNKNISEVLYVPDIDQNLLSVGQLLEKGYSLLYEDKLEPKTHVAHANESSLWHRRLVHVNYKSLGLLHKMSLVEDMSCIEPKKDVCEVCQLGKQTRLPFPANKAWRAQERLQLVHTDICGPMKTTSPNGNRYFALFIDDCTRFCWVKKSDIADFFYKFKALAENQANCKLKCLRSDNGTAYVSQRFQKICDDAGILHQLTTIYTPQQNGVCERKNRIVLDMARCLLFEAKMPKKFWADAVNTSVYLLNRLPTNAVKGKTLFEAWFGQKPTMSHLRVFGCLCYALVPTEKKTKLEKRSMPGVFIGYNSVKKGYRIFDPLTKKIIVSSDVKFNEEGYWKWDGTNSSLLEEDQNSPDLQPTEIEAEAEDDYDDAPIRGTRTLVDIYERCAMTIVEPSCYVEAIKEECWQEAMEAELKMIQKNDTWELARLVVKGYSQQQGVDFFETFVPVARLDTIRLLFALAAQKQWKVHQLDVKSAFLNGFLKEEIFIEQPEGFEVSGEEHKVYRLKKALYGLKQAPRAWYDRIDAYLSRLGFTKSISEPTLYVKKDEKETLLIVSLYVDDLLVTGSKDELIEDFKKQMQDIFEMTDLGLMTYFLGMEVNQGEQGIFISQQAFALKVLSKFSMSKCKPASTPVALGEKLSSTSEHDRVDERGYKSLVGCLLYLTATRPDILYAVGLLSRFIHCCNVAHFKAAKRVLRYVKGTLNFGVKFGRSKELKLVGYSDSDWAGLVDDMKSTSGYFFSLGSSVFSWSSKKQQTVAQSTAEAEYIAAATAVNQAIWLRKLLDDLNARQMEATEIKVDNQSAVAIAKNPVFHGKTKHFKIKYHFVREAELVKEICLVHCCSRDQLADVLTKPLAAGRFECLREEIGVCCLVAKEECSKVVTSAATCMLPCNHARACKIAEVMVKKNKLLPGLRGNKGVTPLCIAAQKDHRDMIWYLYNVSAAEYLNQEDYIGLRIATITTDLFDVALCLIQHGPELAILRDSNGETALHVLARKPTAFSSKNELGIWEKFIYPWIYVEPVTKCSYPSGMSKPCHCDTNQGFSLILGVMKFYGIPGHKAVCRKKLLHMQAIVLVKLLWDQILSLEDAQITDILRSPSQVLFVAAEFGVVDLITELFQSYPDLIWRVDEHGRSIFHMAVIHRQEKIFRLIHDIGAHKDMIAAYRDKNNHCMLHLAGQIATPNRLNIVSGAALQMQRELLWFKEVEKNIQPLYKEMRDSNGRPPRMLFMEEHAKLVKEGEKWMKSTASSCMLVATLITTVMFAAIFTVPGGNDNEKGTPIFLEATSFVIFAVSDALALFSSVTSILMFLSILTSRYAEEDFLRLLPKRLIVGLTTLFLSIAAMLVAFGATFCIVLSQRLAWIAVPVAFSACIPVTLFAFLQFPLLLDIIQSSYDVGIFA</sequence>
<keyword evidence="1" id="KW-0378">Hydrolase</keyword>
<dbReference type="InterPro" id="IPR036397">
    <property type="entry name" value="RNaseH_sf"/>
</dbReference>
<proteinExistence type="predicted"/>
<keyword evidence="2" id="KW-0472">Membrane</keyword>
<evidence type="ECO:0000256" key="2">
    <source>
        <dbReference type="SAM" id="Phobius"/>
    </source>
</evidence>
<dbReference type="SUPFAM" id="SSF56672">
    <property type="entry name" value="DNA/RNA polymerases"/>
    <property type="match status" value="1"/>
</dbReference>
<dbReference type="Gene3D" id="3.30.420.10">
    <property type="entry name" value="Ribonuclease H-like superfamily/Ribonuclease H"/>
    <property type="match status" value="1"/>
</dbReference>
<name>A0A8J5Z8Y2_9ROSI</name>
<dbReference type="GO" id="GO:0015074">
    <property type="term" value="P:DNA integration"/>
    <property type="evidence" value="ECO:0007669"/>
    <property type="project" value="InterPro"/>
</dbReference>
<dbReference type="InterPro" id="IPR036770">
    <property type="entry name" value="Ankyrin_rpt-contain_sf"/>
</dbReference>
<dbReference type="SMART" id="SM00248">
    <property type="entry name" value="ANK"/>
    <property type="match status" value="3"/>
</dbReference>
<evidence type="ECO:0000313" key="5">
    <source>
        <dbReference type="Proteomes" id="UP000701853"/>
    </source>
</evidence>
<dbReference type="InterPro" id="IPR001584">
    <property type="entry name" value="Integrase_cat-core"/>
</dbReference>
<organism evidence="4 5">
    <name type="scientific">Gossypium anomalum</name>
    <dbReference type="NCBI Taxonomy" id="47600"/>
    <lineage>
        <taxon>Eukaryota</taxon>
        <taxon>Viridiplantae</taxon>
        <taxon>Streptophyta</taxon>
        <taxon>Embryophyta</taxon>
        <taxon>Tracheophyta</taxon>
        <taxon>Spermatophyta</taxon>
        <taxon>Magnoliopsida</taxon>
        <taxon>eudicotyledons</taxon>
        <taxon>Gunneridae</taxon>
        <taxon>Pentapetalae</taxon>
        <taxon>rosids</taxon>
        <taxon>malvids</taxon>
        <taxon>Malvales</taxon>
        <taxon>Malvaceae</taxon>
        <taxon>Malvoideae</taxon>
        <taxon>Gossypium</taxon>
    </lineage>
</organism>
<evidence type="ECO:0000259" key="3">
    <source>
        <dbReference type="PROSITE" id="PS50994"/>
    </source>
</evidence>
<dbReference type="InterPro" id="IPR025724">
    <property type="entry name" value="GAG-pre-integrase_dom"/>
</dbReference>
<keyword evidence="2" id="KW-1133">Transmembrane helix</keyword>
<dbReference type="GO" id="GO:0003676">
    <property type="term" value="F:nucleic acid binding"/>
    <property type="evidence" value="ECO:0007669"/>
    <property type="project" value="InterPro"/>
</dbReference>
<dbReference type="PROSITE" id="PS50994">
    <property type="entry name" value="INTEGRASE"/>
    <property type="match status" value="1"/>
</dbReference>
<reference evidence="4 5" key="1">
    <citation type="journal article" date="2021" name="bioRxiv">
        <title>The Gossypium anomalum genome as a resource for cotton improvement and evolutionary analysis of hybrid incompatibility.</title>
        <authorList>
            <person name="Grover C.E."/>
            <person name="Yuan D."/>
            <person name="Arick M.A."/>
            <person name="Miller E.R."/>
            <person name="Hu G."/>
            <person name="Peterson D.G."/>
            <person name="Wendel J.F."/>
            <person name="Udall J.A."/>
        </authorList>
    </citation>
    <scope>NUCLEOTIDE SEQUENCE [LARGE SCALE GENOMIC DNA]</scope>
    <source>
        <strain evidence="4">JFW-Udall</strain>
        <tissue evidence="4">Leaf</tissue>
    </source>
</reference>
<accession>A0A8J5Z8Y2</accession>
<dbReference type="Pfam" id="PF22936">
    <property type="entry name" value="Pol_BBD"/>
    <property type="match status" value="1"/>
</dbReference>
<dbReference type="Pfam" id="PF13962">
    <property type="entry name" value="PGG"/>
    <property type="match status" value="1"/>
</dbReference>
<dbReference type="InterPro" id="IPR002110">
    <property type="entry name" value="Ankyrin_rpt"/>
</dbReference>
<dbReference type="PANTHER" id="PTHR24177:SF292">
    <property type="entry name" value="ANKYRIN REPEAT FAMILY PROTEIN-RELATED"/>
    <property type="match status" value="1"/>
</dbReference>
<dbReference type="CDD" id="cd09272">
    <property type="entry name" value="RNase_HI_RT_Ty1"/>
    <property type="match status" value="1"/>
</dbReference>
<evidence type="ECO:0000313" key="4">
    <source>
        <dbReference type="EMBL" id="KAG8490705.1"/>
    </source>
</evidence>
<comment type="caution">
    <text evidence="4">The sequence shown here is derived from an EMBL/GenBank/DDBJ whole genome shotgun (WGS) entry which is preliminary data.</text>
</comment>
<feature type="transmembrane region" description="Helical" evidence="2">
    <location>
        <begin position="1296"/>
        <end position="1316"/>
    </location>
</feature>
<keyword evidence="2" id="KW-0812">Transmembrane</keyword>
<dbReference type="Gene3D" id="1.25.40.20">
    <property type="entry name" value="Ankyrin repeat-containing domain"/>
    <property type="match status" value="2"/>
</dbReference>
<feature type="transmembrane region" description="Helical" evidence="2">
    <location>
        <begin position="1411"/>
        <end position="1435"/>
    </location>
</feature>
<feature type="domain" description="Integrase catalytic" evidence="3">
    <location>
        <begin position="148"/>
        <end position="320"/>
    </location>
</feature>
<dbReference type="SUPFAM" id="SSF53098">
    <property type="entry name" value="Ribonuclease H-like"/>
    <property type="match status" value="1"/>
</dbReference>
<dbReference type="InterPro" id="IPR057670">
    <property type="entry name" value="SH3_retrovirus"/>
</dbReference>
<dbReference type="InterPro" id="IPR026961">
    <property type="entry name" value="PGG_dom"/>
</dbReference>
<dbReference type="GO" id="GO:0016020">
    <property type="term" value="C:membrane"/>
    <property type="evidence" value="ECO:0007669"/>
    <property type="project" value="TreeGrafter"/>
</dbReference>
<dbReference type="SUPFAM" id="SSF48403">
    <property type="entry name" value="Ankyrin repeat"/>
    <property type="match status" value="2"/>
</dbReference>
<dbReference type="InterPro" id="IPR043502">
    <property type="entry name" value="DNA/RNA_pol_sf"/>
</dbReference>
<dbReference type="PANTHER" id="PTHR24177">
    <property type="entry name" value="CASKIN"/>
    <property type="match status" value="1"/>
</dbReference>
<keyword evidence="1" id="KW-0064">Aspartyl protease</keyword>
<dbReference type="Pfam" id="PF25597">
    <property type="entry name" value="SH3_retrovirus"/>
    <property type="match status" value="1"/>
</dbReference>
<keyword evidence="5" id="KW-1185">Reference proteome</keyword>
<dbReference type="GO" id="GO:0004190">
    <property type="term" value="F:aspartic-type endopeptidase activity"/>
    <property type="evidence" value="ECO:0007669"/>
    <property type="project" value="UniProtKB-KW"/>
</dbReference>
<feature type="transmembrane region" description="Helical" evidence="2">
    <location>
        <begin position="1378"/>
        <end position="1405"/>
    </location>
</feature>
<dbReference type="FunFam" id="1.25.40.20:FF:000412">
    <property type="entry name" value="Ankyrin repeat-containing protein ITN1 isoform C"/>
    <property type="match status" value="1"/>
</dbReference>
<dbReference type="Pfam" id="PF07727">
    <property type="entry name" value="RVT_2"/>
    <property type="match status" value="1"/>
</dbReference>
<dbReference type="Pfam" id="PF13976">
    <property type="entry name" value="gag_pre-integrs"/>
    <property type="match status" value="1"/>
</dbReference>
<gene>
    <name evidence="4" type="ORF">CXB51_013773</name>
</gene>
<dbReference type="InterPro" id="IPR012337">
    <property type="entry name" value="RNaseH-like_sf"/>
</dbReference>